<evidence type="ECO:0000313" key="1">
    <source>
        <dbReference type="EMBL" id="KAI5666719.1"/>
    </source>
</evidence>
<evidence type="ECO:0000313" key="2">
    <source>
        <dbReference type="Proteomes" id="UP001060085"/>
    </source>
</evidence>
<dbReference type="EMBL" id="CM044704">
    <property type="protein sequence ID" value="KAI5666719.1"/>
    <property type="molecule type" value="Genomic_DNA"/>
</dbReference>
<reference evidence="2" key="1">
    <citation type="journal article" date="2023" name="Nat. Plants">
        <title>Single-cell RNA sequencing provides a high-resolution roadmap for understanding the multicellular compartmentation of specialized metabolism.</title>
        <authorList>
            <person name="Sun S."/>
            <person name="Shen X."/>
            <person name="Li Y."/>
            <person name="Li Y."/>
            <person name="Wang S."/>
            <person name="Li R."/>
            <person name="Zhang H."/>
            <person name="Shen G."/>
            <person name="Guo B."/>
            <person name="Wei J."/>
            <person name="Xu J."/>
            <person name="St-Pierre B."/>
            <person name="Chen S."/>
            <person name="Sun C."/>
        </authorList>
    </citation>
    <scope>NUCLEOTIDE SEQUENCE [LARGE SCALE GENOMIC DNA]</scope>
</reference>
<comment type="caution">
    <text evidence="1">The sequence shown here is derived from an EMBL/GenBank/DDBJ whole genome shotgun (WGS) entry which is preliminary data.</text>
</comment>
<organism evidence="1 2">
    <name type="scientific">Catharanthus roseus</name>
    <name type="common">Madagascar periwinkle</name>
    <name type="synonym">Vinca rosea</name>
    <dbReference type="NCBI Taxonomy" id="4058"/>
    <lineage>
        <taxon>Eukaryota</taxon>
        <taxon>Viridiplantae</taxon>
        <taxon>Streptophyta</taxon>
        <taxon>Embryophyta</taxon>
        <taxon>Tracheophyta</taxon>
        <taxon>Spermatophyta</taxon>
        <taxon>Magnoliopsida</taxon>
        <taxon>eudicotyledons</taxon>
        <taxon>Gunneridae</taxon>
        <taxon>Pentapetalae</taxon>
        <taxon>asterids</taxon>
        <taxon>lamiids</taxon>
        <taxon>Gentianales</taxon>
        <taxon>Apocynaceae</taxon>
        <taxon>Rauvolfioideae</taxon>
        <taxon>Vinceae</taxon>
        <taxon>Catharanthinae</taxon>
        <taxon>Catharanthus</taxon>
    </lineage>
</organism>
<sequence length="187" mass="21726">MEYHWSNSSWQKMEGMRKQEDYQSRLARYMHNCYHSGGNGVNAYDGGNHGHENFISRGHNGYGNFTPKRHNGVGNFLLMDTQLSMPSQGVAMVEPLTPSMVDELPRVKELPQAKIEKILETHVEKEISNEDSCDNMNEKSIEKEECIETKEKDRVEEKERLVERLCIFAFISIISKEKQYFECSKEK</sequence>
<keyword evidence="2" id="KW-1185">Reference proteome</keyword>
<protein>
    <submittedName>
        <fullName evidence="1">Uncharacterized protein</fullName>
    </submittedName>
</protein>
<dbReference type="Proteomes" id="UP001060085">
    <property type="component" value="Linkage Group LG04"/>
</dbReference>
<accession>A0ACC0B257</accession>
<name>A0ACC0B257_CATRO</name>
<proteinExistence type="predicted"/>
<gene>
    <name evidence="1" type="ORF">M9H77_16572</name>
</gene>